<gene>
    <name evidence="1" type="ORF">H6G43_12860</name>
</gene>
<dbReference type="Proteomes" id="UP000660270">
    <property type="component" value="Unassembled WGS sequence"/>
</dbReference>
<name>A0ABR8IRX1_APHFL</name>
<proteinExistence type="predicted"/>
<protein>
    <submittedName>
        <fullName evidence="1">Uncharacterized protein</fullName>
    </submittedName>
</protein>
<evidence type="ECO:0000313" key="2">
    <source>
        <dbReference type="Proteomes" id="UP000660270"/>
    </source>
</evidence>
<dbReference type="RefSeq" id="WP_190386363.1">
    <property type="nucleotide sequence ID" value="NZ_JACJTM010000026.1"/>
</dbReference>
<organism evidence="1 2">
    <name type="scientific">Aphanizomenon flos-aquae FACHB-1249</name>
    <dbReference type="NCBI Taxonomy" id="2692889"/>
    <lineage>
        <taxon>Bacteria</taxon>
        <taxon>Bacillati</taxon>
        <taxon>Cyanobacteriota</taxon>
        <taxon>Cyanophyceae</taxon>
        <taxon>Nostocales</taxon>
        <taxon>Aphanizomenonaceae</taxon>
        <taxon>Aphanizomenon</taxon>
    </lineage>
</organism>
<dbReference type="GeneID" id="78218260"/>
<reference evidence="1 2" key="1">
    <citation type="journal article" date="2020" name="ISME J.">
        <title>Comparative genomics reveals insights into cyanobacterial evolution and habitat adaptation.</title>
        <authorList>
            <person name="Chen M.Y."/>
            <person name="Teng W.K."/>
            <person name="Zhao L."/>
            <person name="Hu C.X."/>
            <person name="Zhou Y.K."/>
            <person name="Han B.P."/>
            <person name="Song L.R."/>
            <person name="Shu W.S."/>
        </authorList>
    </citation>
    <scope>NUCLEOTIDE SEQUENCE [LARGE SCALE GENOMIC DNA]</scope>
    <source>
        <strain evidence="1 2">FACHB-1249</strain>
    </source>
</reference>
<comment type="caution">
    <text evidence="1">The sequence shown here is derived from an EMBL/GenBank/DDBJ whole genome shotgun (WGS) entry which is preliminary data.</text>
</comment>
<sequence>MKNDKQLKIEKIKLMADYECYPLWWVNSDKAGDIDPETLPLSQETISRLEKWADIYDAKLNWEDPNSSGFPSLEAKAAFEAEGISLWKQLQKELAPNYEVFYFSETLRKVVSDMNELDSLPTVYA</sequence>
<keyword evidence="2" id="KW-1185">Reference proteome</keyword>
<accession>A0ABR8IRX1</accession>
<evidence type="ECO:0000313" key="1">
    <source>
        <dbReference type="EMBL" id="MBD2686087.1"/>
    </source>
</evidence>
<dbReference type="EMBL" id="JACJTM010000026">
    <property type="protein sequence ID" value="MBD2686087.1"/>
    <property type="molecule type" value="Genomic_DNA"/>
</dbReference>